<dbReference type="InterPro" id="IPR003439">
    <property type="entry name" value="ABC_transporter-like_ATP-bd"/>
</dbReference>
<proteinExistence type="inferred from homology"/>
<dbReference type="InterPro" id="IPR027417">
    <property type="entry name" value="P-loop_NTPase"/>
</dbReference>
<evidence type="ECO:0000313" key="21">
    <source>
        <dbReference type="Proteomes" id="UP000039437"/>
    </source>
</evidence>
<dbReference type="EMBL" id="WPRH01000376">
    <property type="protein sequence ID" value="MVI55367.1"/>
    <property type="molecule type" value="Genomic_DNA"/>
</dbReference>
<comment type="subcellular location">
    <subcellularLocation>
        <location evidence="1">Cell membrane</location>
        <topology evidence="1">Peripheral membrane protein</topology>
    </subcellularLocation>
</comment>
<dbReference type="EMBL" id="CVOQ01000019">
    <property type="protein sequence ID" value="CRI10674.1"/>
    <property type="molecule type" value="Genomic_DNA"/>
</dbReference>
<dbReference type="InterPro" id="IPR003593">
    <property type="entry name" value="AAA+_ATPase"/>
</dbReference>
<dbReference type="EC" id="7.2.2.11" evidence="13"/>
<comment type="similarity">
    <text evidence="2">Belongs to the ABC transporter superfamily.</text>
</comment>
<dbReference type="GO" id="GO:0016887">
    <property type="term" value="F:ATP hydrolysis activity"/>
    <property type="evidence" value="ECO:0007669"/>
    <property type="project" value="InterPro"/>
</dbReference>
<dbReference type="PANTHER" id="PTHR43297:SF2">
    <property type="entry name" value="DIPEPTIDE TRANSPORT ATP-BINDING PROTEIN DPPD"/>
    <property type="match status" value="1"/>
</dbReference>
<keyword evidence="10" id="KW-0921">Nickel transport</keyword>
<keyword evidence="7 17" id="KW-0067">ATP-binding</keyword>
<evidence type="ECO:0000256" key="2">
    <source>
        <dbReference type="ARBA" id="ARBA00005417"/>
    </source>
</evidence>
<keyword evidence="6" id="KW-0547">Nucleotide-binding</keyword>
<keyword evidence="5" id="KW-0533">Nickel</keyword>
<evidence type="ECO:0000313" key="18">
    <source>
        <dbReference type="EMBL" id="MCE3363705.1"/>
    </source>
</evidence>
<dbReference type="PANTHER" id="PTHR43297">
    <property type="entry name" value="OLIGOPEPTIDE TRANSPORT ATP-BINDING PROTEIN APPD"/>
    <property type="match status" value="1"/>
</dbReference>
<reference evidence="18" key="3">
    <citation type="journal article" date="2021" name="Front Med (Lausanne)">
        <title>The Prevalence and Determinants of Fusidic Acid Resistance Among Methicillin-Resistant Staphylococcus aureus Clinical Isolates in China.</title>
        <authorList>
            <person name="Zhao H."/>
            <person name="Wang X."/>
            <person name="Wang B."/>
            <person name="Xu Y."/>
            <person name="Rao L."/>
            <person name="Wan B."/>
            <person name="Guo Y."/>
            <person name="Wu X."/>
            <person name="Yu J."/>
            <person name="Chen L."/>
            <person name="Li M."/>
            <person name="Yu F."/>
        </authorList>
    </citation>
    <scope>NUCLEOTIDE SEQUENCE</scope>
    <source>
        <strain evidence="18">NC-4</strain>
    </source>
</reference>
<evidence type="ECO:0000256" key="6">
    <source>
        <dbReference type="ARBA" id="ARBA00022741"/>
    </source>
</evidence>
<comment type="subunit">
    <text evidence="12">The complex is composed of two ATP-binding proteins (NikD and NikE), two transmembrane proteins (NikB and NikC) and a solute-binding protein (NikA).</text>
</comment>
<dbReference type="Proteomes" id="UP000039437">
    <property type="component" value="Unassembled WGS sequence"/>
</dbReference>
<evidence type="ECO:0000256" key="13">
    <source>
        <dbReference type="ARBA" id="ARBA00039098"/>
    </source>
</evidence>
<sequence>MSLIDIQNLIIKNQKGKSLINGINLKIYQQKVNALIGESGAGKSLTVKALLNFLPSDLNCQYDHYYFNNKNVNNMQQFYGRTVGYISQNYAESFNDHSKLGKQLIAIYRTHFKVSKEAALSQIDKALSWVNLSSEEILKKYSFQLSGGQLERVYIASVLMLEPELIIADEPVASLDVINGYKIMDLLQHIVKEHGQTLFIITHNLSHVLKYCDYINVIKDGDIVERGDIKHFKYDTLQPYTEFLIKYRTQLKRDHND</sequence>
<keyword evidence="9" id="KW-0406">Ion transport</keyword>
<dbReference type="EMBL" id="JAIUEN010000270">
    <property type="protein sequence ID" value="MCE3363705.1"/>
    <property type="molecule type" value="Genomic_DNA"/>
</dbReference>
<keyword evidence="11" id="KW-0472">Membrane</keyword>
<feature type="domain" description="ABC transporter" evidence="16">
    <location>
        <begin position="4"/>
        <end position="245"/>
    </location>
</feature>
<dbReference type="Proteomes" id="UP000433366">
    <property type="component" value="Unassembled WGS sequence"/>
</dbReference>
<dbReference type="PATRIC" id="fig|1280.3385.peg.312"/>
<evidence type="ECO:0000256" key="10">
    <source>
        <dbReference type="ARBA" id="ARBA00023112"/>
    </source>
</evidence>
<evidence type="ECO:0000256" key="5">
    <source>
        <dbReference type="ARBA" id="ARBA00022596"/>
    </source>
</evidence>
<dbReference type="Proteomes" id="UP001200271">
    <property type="component" value="Unassembled WGS sequence"/>
</dbReference>
<evidence type="ECO:0000313" key="23">
    <source>
        <dbReference type="Proteomes" id="UP000434412"/>
    </source>
</evidence>
<comment type="catalytic activity">
    <reaction evidence="15">
        <text>Ni(2+)(out) + ATP + H2O = Ni(2+)(in) + ADP + phosphate + H(+)</text>
        <dbReference type="Rhea" id="RHEA:15557"/>
        <dbReference type="ChEBI" id="CHEBI:15377"/>
        <dbReference type="ChEBI" id="CHEBI:15378"/>
        <dbReference type="ChEBI" id="CHEBI:30616"/>
        <dbReference type="ChEBI" id="CHEBI:43474"/>
        <dbReference type="ChEBI" id="CHEBI:49786"/>
        <dbReference type="ChEBI" id="CHEBI:456216"/>
        <dbReference type="EC" id="7.2.2.11"/>
    </reaction>
    <physiologicalReaction direction="left-to-right" evidence="15">
        <dbReference type="Rhea" id="RHEA:15558"/>
    </physiologicalReaction>
</comment>
<evidence type="ECO:0000313" key="20">
    <source>
        <dbReference type="EMBL" id="MVL46145.1"/>
    </source>
</evidence>
<organism evidence="17 21">
    <name type="scientific">Staphylococcus aureus</name>
    <dbReference type="NCBI Taxonomy" id="1280"/>
    <lineage>
        <taxon>Bacteria</taxon>
        <taxon>Bacillati</taxon>
        <taxon>Bacillota</taxon>
        <taxon>Bacilli</taxon>
        <taxon>Bacillales</taxon>
        <taxon>Staphylococcaceae</taxon>
        <taxon>Staphylococcus</taxon>
    </lineage>
</organism>
<dbReference type="PROSITE" id="PS50893">
    <property type="entry name" value="ABC_TRANSPORTER_2"/>
    <property type="match status" value="1"/>
</dbReference>
<dbReference type="GO" id="GO:0005524">
    <property type="term" value="F:ATP binding"/>
    <property type="evidence" value="ECO:0007669"/>
    <property type="project" value="UniProtKB-KW"/>
</dbReference>
<evidence type="ECO:0000256" key="7">
    <source>
        <dbReference type="ARBA" id="ARBA00022840"/>
    </source>
</evidence>
<dbReference type="GO" id="GO:0005886">
    <property type="term" value="C:plasma membrane"/>
    <property type="evidence" value="ECO:0007669"/>
    <property type="project" value="UniProtKB-SubCell"/>
</dbReference>
<evidence type="ECO:0000313" key="17">
    <source>
        <dbReference type="EMBL" id="CRI10674.1"/>
    </source>
</evidence>
<dbReference type="RefSeq" id="WP_000052306.1">
    <property type="nucleotide sequence ID" value="NZ_AP024203.1"/>
</dbReference>
<keyword evidence="4" id="KW-1003">Cell membrane</keyword>
<evidence type="ECO:0000313" key="19">
    <source>
        <dbReference type="EMBL" id="MVI55367.1"/>
    </source>
</evidence>
<evidence type="ECO:0000256" key="14">
    <source>
        <dbReference type="ARBA" id="ARBA00044143"/>
    </source>
</evidence>
<keyword evidence="8" id="KW-1278">Translocase</keyword>
<dbReference type="AlphaFoldDB" id="A0A0U1MM66"/>
<evidence type="ECO:0000256" key="15">
    <source>
        <dbReference type="ARBA" id="ARBA00048610"/>
    </source>
</evidence>
<evidence type="ECO:0000256" key="4">
    <source>
        <dbReference type="ARBA" id="ARBA00022475"/>
    </source>
</evidence>
<accession>A0A0U1MM66</accession>
<dbReference type="EMBL" id="WPVZ01000619">
    <property type="protein sequence ID" value="MVL46145.1"/>
    <property type="molecule type" value="Genomic_DNA"/>
</dbReference>
<dbReference type="SMART" id="SM00382">
    <property type="entry name" value="AAA"/>
    <property type="match status" value="1"/>
</dbReference>
<dbReference type="Gene3D" id="3.40.50.300">
    <property type="entry name" value="P-loop containing nucleotide triphosphate hydrolases"/>
    <property type="match status" value="1"/>
</dbReference>
<keyword evidence="3" id="KW-0813">Transport</keyword>
<reference evidence="22 23" key="2">
    <citation type="submission" date="2019-11" db="EMBL/GenBank/DDBJ databases">
        <title>Implementation of targeted gown and glove precautions to prevent Staphylococcus aureus acquisition in community-based nursing homes.</title>
        <authorList>
            <person name="Stine O.C."/>
        </authorList>
    </citation>
    <scope>NUCLEOTIDE SEQUENCE [LARGE SCALE GENOMIC DNA]</scope>
    <source>
        <strain evidence="20 23">S_2023.LVRQ.AN</strain>
        <strain evidence="19 22">S_4031.LGMP.AI</strain>
    </source>
</reference>
<gene>
    <name evidence="17" type="primary">oppD</name>
    <name evidence="17" type="ORF">BN1321_260020</name>
    <name evidence="19" type="ORF">GO793_05765</name>
    <name evidence="20" type="ORF">GO941_11695</name>
    <name evidence="18" type="ORF">LB359_15710</name>
</gene>
<dbReference type="InterPro" id="IPR050388">
    <property type="entry name" value="ABC_Ni/Peptide_Import"/>
</dbReference>
<name>A0A0U1MM66_STAAU</name>
<evidence type="ECO:0000256" key="1">
    <source>
        <dbReference type="ARBA" id="ARBA00004202"/>
    </source>
</evidence>
<dbReference type="Proteomes" id="UP000434412">
    <property type="component" value="Unassembled WGS sequence"/>
</dbReference>
<dbReference type="FunFam" id="3.40.50.300:FF:001826">
    <property type="entry name" value="Nickel import system ATP-binding protein NikD"/>
    <property type="match status" value="1"/>
</dbReference>
<evidence type="ECO:0000256" key="3">
    <source>
        <dbReference type="ARBA" id="ARBA00022448"/>
    </source>
</evidence>
<evidence type="ECO:0000256" key="11">
    <source>
        <dbReference type="ARBA" id="ARBA00023136"/>
    </source>
</evidence>
<evidence type="ECO:0000259" key="16">
    <source>
        <dbReference type="PROSITE" id="PS50893"/>
    </source>
</evidence>
<reference evidence="17 21" key="1">
    <citation type="submission" date="2015-04" db="EMBL/GenBank/DDBJ databases">
        <authorList>
            <person name="Syromyatnikov M.Y."/>
            <person name="Popov V.N."/>
        </authorList>
    </citation>
    <scope>NUCLEOTIDE SEQUENCE [LARGE SCALE GENOMIC DNA]</scope>
    <source>
        <strain evidence="17 21">AH1</strain>
    </source>
</reference>
<dbReference type="SUPFAM" id="SSF52540">
    <property type="entry name" value="P-loop containing nucleoside triphosphate hydrolases"/>
    <property type="match status" value="1"/>
</dbReference>
<dbReference type="GO" id="GO:0015413">
    <property type="term" value="F:ABC-type nickel transporter activity"/>
    <property type="evidence" value="ECO:0007669"/>
    <property type="project" value="UniProtKB-EC"/>
</dbReference>
<reference evidence="18" key="4">
    <citation type="submission" date="2023-08" db="EMBL/GenBank/DDBJ databases">
        <authorList>
            <person name="Zhao H."/>
            <person name="Wang X."/>
        </authorList>
    </citation>
    <scope>NUCLEOTIDE SEQUENCE</scope>
    <source>
        <strain evidence="18">NC-4</strain>
    </source>
</reference>
<evidence type="ECO:0000256" key="9">
    <source>
        <dbReference type="ARBA" id="ARBA00023065"/>
    </source>
</evidence>
<evidence type="ECO:0000256" key="8">
    <source>
        <dbReference type="ARBA" id="ARBA00022967"/>
    </source>
</evidence>
<protein>
    <recommendedName>
        <fullName evidence="14">Nickel import system ATP-binding protein NikD</fullName>
        <ecNumber evidence="13">7.2.2.11</ecNumber>
    </recommendedName>
</protein>
<dbReference type="Pfam" id="PF00005">
    <property type="entry name" value="ABC_tran"/>
    <property type="match status" value="1"/>
</dbReference>
<evidence type="ECO:0000313" key="22">
    <source>
        <dbReference type="Proteomes" id="UP000433366"/>
    </source>
</evidence>
<evidence type="ECO:0000256" key="12">
    <source>
        <dbReference type="ARBA" id="ARBA00038669"/>
    </source>
</evidence>